<dbReference type="InterPro" id="IPR003661">
    <property type="entry name" value="HisK_dim/P_dom"/>
</dbReference>
<evidence type="ECO:0000256" key="14">
    <source>
        <dbReference type="SAM" id="Phobius"/>
    </source>
</evidence>
<dbReference type="SMART" id="SM00387">
    <property type="entry name" value="HATPase_c"/>
    <property type="match status" value="1"/>
</dbReference>
<feature type="transmembrane region" description="Helical" evidence="14">
    <location>
        <begin position="194"/>
        <end position="217"/>
    </location>
</feature>
<dbReference type="InterPro" id="IPR003594">
    <property type="entry name" value="HATPase_dom"/>
</dbReference>
<evidence type="ECO:0000259" key="18">
    <source>
        <dbReference type="PROSITE" id="PS50885"/>
    </source>
</evidence>
<accession>A0A0V8J418</accession>
<dbReference type="PANTHER" id="PTHR45453:SF1">
    <property type="entry name" value="PHOSPHATE REGULON SENSOR PROTEIN PHOR"/>
    <property type="match status" value="1"/>
</dbReference>
<dbReference type="GO" id="GO:0006355">
    <property type="term" value="P:regulation of DNA-templated transcription"/>
    <property type="evidence" value="ECO:0007669"/>
    <property type="project" value="InterPro"/>
</dbReference>
<dbReference type="InterPro" id="IPR000700">
    <property type="entry name" value="PAS-assoc_C"/>
</dbReference>
<dbReference type="Pfam" id="PF00512">
    <property type="entry name" value="HisKA"/>
    <property type="match status" value="1"/>
</dbReference>
<comment type="caution">
    <text evidence="19">The sequence shown here is derived from an EMBL/GenBank/DDBJ whole genome shotgun (WGS) entry which is preliminary data.</text>
</comment>
<keyword evidence="10" id="KW-0067">ATP-binding</keyword>
<keyword evidence="20" id="KW-1185">Reference proteome</keyword>
<keyword evidence="9 19" id="KW-0418">Kinase</keyword>
<dbReference type="PROSITE" id="PS50112">
    <property type="entry name" value="PAS"/>
    <property type="match status" value="1"/>
</dbReference>
<dbReference type="CDD" id="cd00130">
    <property type="entry name" value="PAS"/>
    <property type="match status" value="1"/>
</dbReference>
<dbReference type="Pfam" id="PF02518">
    <property type="entry name" value="HATPase_c"/>
    <property type="match status" value="1"/>
</dbReference>
<dbReference type="EMBL" id="LNQN01000005">
    <property type="protein sequence ID" value="KSU81699.1"/>
    <property type="molecule type" value="Genomic_DNA"/>
</dbReference>
<evidence type="ECO:0000259" key="17">
    <source>
        <dbReference type="PROSITE" id="PS50113"/>
    </source>
</evidence>
<dbReference type="AlphaFoldDB" id="A0A0V8J418"/>
<evidence type="ECO:0000256" key="2">
    <source>
        <dbReference type="ARBA" id="ARBA00004651"/>
    </source>
</evidence>
<dbReference type="InterPro" id="IPR036097">
    <property type="entry name" value="HisK_dim/P_sf"/>
</dbReference>
<keyword evidence="13 14" id="KW-0472">Membrane</keyword>
<feature type="domain" description="PAS" evidence="16">
    <location>
        <begin position="272"/>
        <end position="328"/>
    </location>
</feature>
<dbReference type="Pfam" id="PF23846">
    <property type="entry name" value="Cache_WalK"/>
    <property type="match status" value="1"/>
</dbReference>
<dbReference type="InterPro" id="IPR000014">
    <property type="entry name" value="PAS"/>
</dbReference>
<evidence type="ECO:0000256" key="11">
    <source>
        <dbReference type="ARBA" id="ARBA00022989"/>
    </source>
</evidence>
<dbReference type="PANTHER" id="PTHR45453">
    <property type="entry name" value="PHOSPHATE REGULON SENSOR PROTEIN PHOR"/>
    <property type="match status" value="1"/>
</dbReference>
<dbReference type="Gene3D" id="1.10.287.130">
    <property type="match status" value="1"/>
</dbReference>
<evidence type="ECO:0000256" key="8">
    <source>
        <dbReference type="ARBA" id="ARBA00022741"/>
    </source>
</evidence>
<comment type="subcellular location">
    <subcellularLocation>
        <location evidence="2">Cell membrane</location>
        <topology evidence="2">Multi-pass membrane protein</topology>
    </subcellularLocation>
</comment>
<gene>
    <name evidence="19" type="ORF">AS030_15515</name>
</gene>
<dbReference type="InterPro" id="IPR003660">
    <property type="entry name" value="HAMP_dom"/>
</dbReference>
<proteinExistence type="predicted"/>
<dbReference type="FunFam" id="1.10.287.130:FF:000001">
    <property type="entry name" value="Two-component sensor histidine kinase"/>
    <property type="match status" value="1"/>
</dbReference>
<dbReference type="Gene3D" id="3.30.450.20">
    <property type="entry name" value="PAS domain"/>
    <property type="match status" value="2"/>
</dbReference>
<keyword evidence="6" id="KW-0808">Transferase</keyword>
<dbReference type="InterPro" id="IPR029151">
    <property type="entry name" value="Sensor-like_sf"/>
</dbReference>
<evidence type="ECO:0000256" key="13">
    <source>
        <dbReference type="ARBA" id="ARBA00023136"/>
    </source>
</evidence>
<dbReference type="PRINTS" id="PR00344">
    <property type="entry name" value="BCTRLSENSOR"/>
</dbReference>
<keyword evidence="8" id="KW-0547">Nucleotide-binding</keyword>
<evidence type="ECO:0000256" key="1">
    <source>
        <dbReference type="ARBA" id="ARBA00000085"/>
    </source>
</evidence>
<evidence type="ECO:0000259" key="16">
    <source>
        <dbReference type="PROSITE" id="PS50112"/>
    </source>
</evidence>
<dbReference type="SMART" id="SM00304">
    <property type="entry name" value="HAMP"/>
    <property type="match status" value="1"/>
</dbReference>
<dbReference type="CDD" id="cd00082">
    <property type="entry name" value="HisKA"/>
    <property type="match status" value="1"/>
</dbReference>
<evidence type="ECO:0000313" key="19">
    <source>
        <dbReference type="EMBL" id="KSU81699.1"/>
    </source>
</evidence>
<dbReference type="NCBIfam" id="TIGR00229">
    <property type="entry name" value="sensory_box"/>
    <property type="match status" value="1"/>
</dbReference>
<dbReference type="SUPFAM" id="SSF47384">
    <property type="entry name" value="Homodimeric domain of signal transducing histidine kinase"/>
    <property type="match status" value="1"/>
</dbReference>
<dbReference type="CDD" id="cd06225">
    <property type="entry name" value="HAMP"/>
    <property type="match status" value="1"/>
</dbReference>
<evidence type="ECO:0000256" key="5">
    <source>
        <dbReference type="ARBA" id="ARBA00022553"/>
    </source>
</evidence>
<evidence type="ECO:0000256" key="3">
    <source>
        <dbReference type="ARBA" id="ARBA00012438"/>
    </source>
</evidence>
<feature type="domain" description="HAMP" evidence="18">
    <location>
        <begin position="215"/>
        <end position="267"/>
    </location>
</feature>
<dbReference type="PROSITE" id="PS50109">
    <property type="entry name" value="HIS_KIN"/>
    <property type="match status" value="1"/>
</dbReference>
<dbReference type="SUPFAM" id="SSF55874">
    <property type="entry name" value="ATPase domain of HSP90 chaperone/DNA topoisomerase II/histidine kinase"/>
    <property type="match status" value="1"/>
</dbReference>
<dbReference type="OrthoDB" id="9813151at2"/>
<evidence type="ECO:0000313" key="20">
    <source>
        <dbReference type="Proteomes" id="UP000054099"/>
    </source>
</evidence>
<dbReference type="InterPro" id="IPR036890">
    <property type="entry name" value="HATPase_C_sf"/>
</dbReference>
<dbReference type="SMART" id="SM00091">
    <property type="entry name" value="PAS"/>
    <property type="match status" value="1"/>
</dbReference>
<dbReference type="Pfam" id="PF00672">
    <property type="entry name" value="HAMP"/>
    <property type="match status" value="1"/>
</dbReference>
<dbReference type="InterPro" id="IPR049814">
    <property type="entry name" value="Resp_reg_WalK"/>
</dbReference>
<dbReference type="SUPFAM" id="SSF103190">
    <property type="entry name" value="Sensory domain-like"/>
    <property type="match status" value="1"/>
</dbReference>
<dbReference type="SMART" id="SM00388">
    <property type="entry name" value="HisKA"/>
    <property type="match status" value="1"/>
</dbReference>
<dbReference type="InterPro" id="IPR057640">
    <property type="entry name" value="Cache_WalK"/>
</dbReference>
<dbReference type="Pfam" id="PF00989">
    <property type="entry name" value="PAS"/>
    <property type="match status" value="1"/>
</dbReference>
<dbReference type="CDD" id="cd00075">
    <property type="entry name" value="HATPase"/>
    <property type="match status" value="1"/>
</dbReference>
<dbReference type="PROSITE" id="PS50113">
    <property type="entry name" value="PAC"/>
    <property type="match status" value="1"/>
</dbReference>
<comment type="catalytic activity">
    <reaction evidence="1">
        <text>ATP + protein L-histidine = ADP + protein N-phospho-L-histidine.</text>
        <dbReference type="EC" id="2.7.13.3"/>
    </reaction>
</comment>
<dbReference type="GO" id="GO:0000155">
    <property type="term" value="F:phosphorelay sensor kinase activity"/>
    <property type="evidence" value="ECO:0007669"/>
    <property type="project" value="InterPro"/>
</dbReference>
<dbReference type="InterPro" id="IPR035965">
    <property type="entry name" value="PAS-like_dom_sf"/>
</dbReference>
<dbReference type="InterPro" id="IPR005467">
    <property type="entry name" value="His_kinase_dom"/>
</dbReference>
<keyword evidence="7 14" id="KW-0812">Transmembrane</keyword>
<evidence type="ECO:0000256" key="12">
    <source>
        <dbReference type="ARBA" id="ARBA00023012"/>
    </source>
</evidence>
<keyword evidence="11 14" id="KW-1133">Transmembrane helix</keyword>
<sequence length="615" mass="69795">MDKVGFFRSIHVKFVLIYVLLILIAMQVISVYFINNLEDNLKENYISALKNNLDFFEFNAEQKILDAQQMKETTEDGNSNTLTTDIAQLINETKDENIKSVLVLNKDGVVIGSDSKNLIGQVSTNSKIKLALNGTQDQSEMYDKATNQRVIVWAKPIIVGKDQQVDKNKQVLGAIYVKSSIESVYKQISDINKILTTGTVIALVITAILGIFLARTITRPMADMRKQALVMARGDFSRKVQVYGDDEIGQLSMTFNDLTRKLQEATAITESERRKLRSVLTYMTDGVIATDRDGCIILMNDRAEEMLNISRQHALGNSLLELLRLNDQYTWDELYNEYESMLLDFSTDKVHYVLRANFSVIQKEGGPVNGLIAVLHDVTEQEQIENERREFVFNVSHELRTPLTTMRSYLEALAEGAWQDENIAPRFLEVTQNETERMIRLVTDLLQLSKMDSKDYKFNFVQTDLVQFLQDIIDRFEMLQHEHLSFIRNLPERKIMVQIDTDKMTQVVDNVISNAIKYSPEGGTISVSASLHGRKIKVSISDQGVGIPKNNVSKIFDRFFRVDRARSRDLGGTGLGLAITKEIVLAHGGDIWAESEWGQGTTIHFTLPLKKVKGE</sequence>
<feature type="domain" description="PAC" evidence="17">
    <location>
        <begin position="336"/>
        <end position="390"/>
    </location>
</feature>
<protein>
    <recommendedName>
        <fullName evidence="3">histidine kinase</fullName>
        <ecNumber evidence="3">2.7.13.3</ecNumber>
    </recommendedName>
</protein>
<evidence type="ECO:0000256" key="9">
    <source>
        <dbReference type="ARBA" id="ARBA00022777"/>
    </source>
</evidence>
<evidence type="ECO:0000256" key="10">
    <source>
        <dbReference type="ARBA" id="ARBA00022840"/>
    </source>
</evidence>
<dbReference type="GO" id="GO:0005886">
    <property type="term" value="C:plasma membrane"/>
    <property type="evidence" value="ECO:0007669"/>
    <property type="project" value="UniProtKB-SubCell"/>
</dbReference>
<organism evidence="19 20">
    <name type="scientific">Fictibacillus enclensis</name>
    <dbReference type="NCBI Taxonomy" id="1017270"/>
    <lineage>
        <taxon>Bacteria</taxon>
        <taxon>Bacillati</taxon>
        <taxon>Bacillota</taxon>
        <taxon>Bacilli</taxon>
        <taxon>Bacillales</taxon>
        <taxon>Fictibacillaceae</taxon>
        <taxon>Fictibacillus</taxon>
    </lineage>
</organism>
<feature type="domain" description="Histidine kinase" evidence="15">
    <location>
        <begin position="394"/>
        <end position="611"/>
    </location>
</feature>
<dbReference type="Proteomes" id="UP000054099">
    <property type="component" value="Unassembled WGS sequence"/>
</dbReference>
<dbReference type="NCBIfam" id="NF033092">
    <property type="entry name" value="HK_WalK"/>
    <property type="match status" value="1"/>
</dbReference>
<dbReference type="InterPro" id="IPR050351">
    <property type="entry name" value="BphY/WalK/GraS-like"/>
</dbReference>
<keyword evidence="12" id="KW-0902">Two-component regulatory system</keyword>
<dbReference type="Gene3D" id="3.30.565.10">
    <property type="entry name" value="Histidine kinase-like ATPase, C-terminal domain"/>
    <property type="match status" value="1"/>
</dbReference>
<dbReference type="SUPFAM" id="SSF55785">
    <property type="entry name" value="PYP-like sensor domain (PAS domain)"/>
    <property type="match status" value="1"/>
</dbReference>
<evidence type="ECO:0000256" key="4">
    <source>
        <dbReference type="ARBA" id="ARBA00022475"/>
    </source>
</evidence>
<evidence type="ECO:0000256" key="7">
    <source>
        <dbReference type="ARBA" id="ARBA00022692"/>
    </source>
</evidence>
<keyword evidence="5" id="KW-0597">Phosphoprotein</keyword>
<feature type="transmembrane region" description="Helical" evidence="14">
    <location>
        <begin position="12"/>
        <end position="34"/>
    </location>
</feature>
<evidence type="ECO:0000259" key="15">
    <source>
        <dbReference type="PROSITE" id="PS50109"/>
    </source>
</evidence>
<dbReference type="PROSITE" id="PS50885">
    <property type="entry name" value="HAMP"/>
    <property type="match status" value="1"/>
</dbReference>
<dbReference type="InterPro" id="IPR013767">
    <property type="entry name" value="PAS_fold"/>
</dbReference>
<dbReference type="FunFam" id="3.30.565.10:FF:000006">
    <property type="entry name" value="Sensor histidine kinase WalK"/>
    <property type="match status" value="1"/>
</dbReference>
<dbReference type="SUPFAM" id="SSF158472">
    <property type="entry name" value="HAMP domain-like"/>
    <property type="match status" value="1"/>
</dbReference>
<dbReference type="GO" id="GO:0005524">
    <property type="term" value="F:ATP binding"/>
    <property type="evidence" value="ECO:0007669"/>
    <property type="project" value="UniProtKB-KW"/>
</dbReference>
<keyword evidence="4" id="KW-1003">Cell membrane</keyword>
<evidence type="ECO:0000256" key="6">
    <source>
        <dbReference type="ARBA" id="ARBA00022679"/>
    </source>
</evidence>
<dbReference type="GO" id="GO:0016036">
    <property type="term" value="P:cellular response to phosphate starvation"/>
    <property type="evidence" value="ECO:0007669"/>
    <property type="project" value="TreeGrafter"/>
</dbReference>
<dbReference type="RefSeq" id="WP_061973148.1">
    <property type="nucleotide sequence ID" value="NZ_FMAV01000003.1"/>
</dbReference>
<dbReference type="EC" id="2.7.13.3" evidence="3"/>
<dbReference type="GO" id="GO:0004721">
    <property type="term" value="F:phosphoprotein phosphatase activity"/>
    <property type="evidence" value="ECO:0007669"/>
    <property type="project" value="TreeGrafter"/>
</dbReference>
<name>A0A0V8J418_9BACL</name>
<dbReference type="Gene3D" id="1.10.8.500">
    <property type="entry name" value="HAMP domain in histidine kinase"/>
    <property type="match status" value="1"/>
</dbReference>
<dbReference type="InterPro" id="IPR004358">
    <property type="entry name" value="Sig_transdc_His_kin-like_C"/>
</dbReference>
<reference evidence="19 20" key="1">
    <citation type="journal article" date="2014" name="Antonie Van Leeuwenhoek">
        <title>Fictibacillus enclensis sp. nov., isolated from marine sediment.</title>
        <authorList>
            <person name="Dastager S.G."/>
            <person name="Mawlankar R."/>
            <person name="Srinivasan K."/>
            <person name="Tang S.K."/>
            <person name="Lee J.C."/>
            <person name="Ramana V.V."/>
            <person name="Shouche Y.S."/>
        </authorList>
    </citation>
    <scope>NUCLEOTIDE SEQUENCE [LARGE SCALE GENOMIC DNA]</scope>
    <source>
        <strain evidence="19 20">NIO-1003</strain>
    </source>
</reference>